<dbReference type="EMBL" id="MN740089">
    <property type="protein sequence ID" value="QHT87440.1"/>
    <property type="molecule type" value="Genomic_DNA"/>
</dbReference>
<accession>A0A6C0I4C8</accession>
<evidence type="ECO:0000313" key="1">
    <source>
        <dbReference type="EMBL" id="QHT87440.1"/>
    </source>
</evidence>
<dbReference type="AlphaFoldDB" id="A0A6C0I4C8"/>
<organism evidence="1">
    <name type="scientific">viral metagenome</name>
    <dbReference type="NCBI Taxonomy" id="1070528"/>
    <lineage>
        <taxon>unclassified sequences</taxon>
        <taxon>metagenomes</taxon>
        <taxon>organismal metagenomes</taxon>
    </lineage>
</organism>
<proteinExistence type="predicted"/>
<name>A0A6C0I4C8_9ZZZZ</name>
<protein>
    <submittedName>
        <fullName evidence="1">Uncharacterized protein</fullName>
    </submittedName>
</protein>
<reference evidence="1" key="1">
    <citation type="journal article" date="2020" name="Nature">
        <title>Giant virus diversity and host interactions through global metagenomics.</title>
        <authorList>
            <person name="Schulz F."/>
            <person name="Roux S."/>
            <person name="Paez-Espino D."/>
            <person name="Jungbluth S."/>
            <person name="Walsh D.A."/>
            <person name="Denef V.J."/>
            <person name="McMahon K.D."/>
            <person name="Konstantinidis K.T."/>
            <person name="Eloe-Fadrosh E.A."/>
            <person name="Kyrpides N.C."/>
            <person name="Woyke T."/>
        </authorList>
    </citation>
    <scope>NUCLEOTIDE SEQUENCE</scope>
    <source>
        <strain evidence="1">GVMAG-M-3300023184-190</strain>
    </source>
</reference>
<sequence length="123" mass="14377">MSNYDKYSRSFGWNKTGNSSSSVVERGRLPKPPTSVSMCIPRIESQIERTYIQQVFSKLNIGHIERLTEIPLRNDNTHKRIIIKLSWNDTTLSEMIQTRLKEDKTVKVVHDSPWSFWKVVRAN</sequence>